<dbReference type="PANTHER" id="PTHR21064">
    <property type="entry name" value="AMINOGLYCOSIDE PHOSPHOTRANSFERASE DOMAIN-CONTAINING PROTEIN-RELATED"/>
    <property type="match status" value="1"/>
</dbReference>
<dbReference type="NCBIfam" id="NF003558">
    <property type="entry name" value="PRK05231.1"/>
    <property type="match status" value="1"/>
</dbReference>
<dbReference type="GO" id="GO:0004413">
    <property type="term" value="F:homoserine kinase activity"/>
    <property type="evidence" value="ECO:0007669"/>
    <property type="project" value="UniProtKB-UniRule"/>
</dbReference>
<dbReference type="InterPro" id="IPR011009">
    <property type="entry name" value="Kinase-like_dom_sf"/>
</dbReference>
<dbReference type="Gene3D" id="3.30.200.20">
    <property type="entry name" value="Phosphorylase Kinase, domain 1"/>
    <property type="match status" value="1"/>
</dbReference>
<comment type="catalytic activity">
    <reaction evidence="8">
        <text>L-homoserine + ATP = O-phospho-L-homoserine + ADP + H(+)</text>
        <dbReference type="Rhea" id="RHEA:13985"/>
        <dbReference type="ChEBI" id="CHEBI:15378"/>
        <dbReference type="ChEBI" id="CHEBI:30616"/>
        <dbReference type="ChEBI" id="CHEBI:57476"/>
        <dbReference type="ChEBI" id="CHEBI:57590"/>
        <dbReference type="ChEBI" id="CHEBI:456216"/>
        <dbReference type="EC" id="2.7.1.39"/>
    </reaction>
</comment>
<dbReference type="GO" id="GO:0009088">
    <property type="term" value="P:threonine biosynthetic process"/>
    <property type="evidence" value="ECO:0007669"/>
    <property type="project" value="UniProtKB-UniRule"/>
</dbReference>
<evidence type="ECO:0000259" key="10">
    <source>
        <dbReference type="Pfam" id="PF01636"/>
    </source>
</evidence>
<protein>
    <recommendedName>
        <fullName evidence="8 9">Homoserine kinase</fullName>
        <shortName evidence="8">HK</shortName>
        <shortName evidence="8">HSK</shortName>
        <ecNumber evidence="8 9">2.7.1.39</ecNumber>
    </recommendedName>
</protein>
<keyword evidence="5 8" id="KW-0418">Kinase</keyword>
<dbReference type="UniPathway" id="UPA00050">
    <property type="reaction ID" value="UER00064"/>
</dbReference>
<evidence type="ECO:0000313" key="11">
    <source>
        <dbReference type="EMBL" id="CDP79829.1"/>
    </source>
</evidence>
<evidence type="ECO:0000256" key="4">
    <source>
        <dbReference type="ARBA" id="ARBA00022741"/>
    </source>
</evidence>
<evidence type="ECO:0000256" key="9">
    <source>
        <dbReference type="NCBIfam" id="TIGR00938"/>
    </source>
</evidence>
<sequence length="319" mass="36380">MAVHTDVHQSDLEEFLTRYSIGCLLSYQGIAEGIENSNFTLHTTKGRFILTLYEKRVSESDLPFFCSLMQHLHQRGIPCPQPVLQNDGTIIGKLADRPAVIVTFVEGAWVRKPDVYHCCEVGTGLAQLHLAGQDFVPNRKNTLSIVDLRPLWASCQTKEDTLLQKFGQKIDTELAFLEKNWPLYLPTGIIHADLFNDNVFFLDHCLSGIIDFYFACNDFFAYDLAICLNAWCFESDYSYNLVKARGLLESYQKIRPLIPLELSAILLLVRGAALRFLLTRLYDWFNTPAGSFVVKKDPLEYWHKLSFFSSVDSLTELGF</sequence>
<comment type="similarity">
    <text evidence="7 8">Belongs to the pseudomonas-type ThrB family.</text>
</comment>
<keyword evidence="3 8" id="KW-0791">Threonine biosynthesis</keyword>
<evidence type="ECO:0000256" key="8">
    <source>
        <dbReference type="HAMAP-Rule" id="MF_00301"/>
    </source>
</evidence>
<dbReference type="EC" id="2.7.1.39" evidence="8 9"/>
<dbReference type="Pfam" id="PF01636">
    <property type="entry name" value="APH"/>
    <property type="match status" value="1"/>
</dbReference>
<evidence type="ECO:0000256" key="5">
    <source>
        <dbReference type="ARBA" id="ARBA00022777"/>
    </source>
</evidence>
<name>A0A024LRR3_9HYPH</name>
<reference evidence="11" key="2">
    <citation type="submission" date="2014-05" db="EMBL/GenBank/DDBJ databases">
        <title>Genome sequencing of Bartonella spp. isolated from human blood.</title>
        <authorList>
            <person name="Raoult D."/>
        </authorList>
    </citation>
    <scope>NUCLEOTIDE SEQUENCE</scope>
    <source>
        <strain evidence="11">MVT06</strain>
    </source>
</reference>
<dbReference type="Gene3D" id="3.90.1200.10">
    <property type="match status" value="1"/>
</dbReference>
<dbReference type="AlphaFoldDB" id="A0A024LRR3"/>
<feature type="domain" description="Aminoglycoside phosphotransferase" evidence="10">
    <location>
        <begin position="27"/>
        <end position="257"/>
    </location>
</feature>
<dbReference type="PANTHER" id="PTHR21064:SF6">
    <property type="entry name" value="AMINOGLYCOSIDE PHOSPHOTRANSFERASE DOMAIN-CONTAINING PROTEIN"/>
    <property type="match status" value="1"/>
</dbReference>
<evidence type="ECO:0000256" key="7">
    <source>
        <dbReference type="ARBA" id="ARBA00038240"/>
    </source>
</evidence>
<dbReference type="NCBIfam" id="TIGR00938">
    <property type="entry name" value="thrB_alt"/>
    <property type="match status" value="1"/>
</dbReference>
<evidence type="ECO:0000256" key="3">
    <source>
        <dbReference type="ARBA" id="ARBA00022697"/>
    </source>
</evidence>
<organism evidence="11">
    <name type="scientific">Bartonella schoenbuchensis</name>
    <dbReference type="NCBI Taxonomy" id="165694"/>
    <lineage>
        <taxon>Bacteria</taxon>
        <taxon>Pseudomonadati</taxon>
        <taxon>Pseudomonadota</taxon>
        <taxon>Alphaproteobacteria</taxon>
        <taxon>Hyphomicrobiales</taxon>
        <taxon>Bartonellaceae</taxon>
        <taxon>Bartonella</taxon>
    </lineage>
</organism>
<dbReference type="SUPFAM" id="SSF56112">
    <property type="entry name" value="Protein kinase-like (PK-like)"/>
    <property type="match status" value="1"/>
</dbReference>
<dbReference type="InterPro" id="IPR050249">
    <property type="entry name" value="Pseudomonas-type_ThrB"/>
</dbReference>
<dbReference type="InterPro" id="IPR002575">
    <property type="entry name" value="Aminoglycoside_PTrfase"/>
</dbReference>
<comment type="pathway">
    <text evidence="8">Amino-acid biosynthesis; L-threonine biosynthesis; L-threonine from L-aspartate: step 4/5.</text>
</comment>
<keyword evidence="1 8" id="KW-0028">Amino-acid biosynthesis</keyword>
<accession>A0A024LRR3</accession>
<reference evidence="11" key="1">
    <citation type="submission" date="2013-11" db="EMBL/GenBank/DDBJ databases">
        <authorList>
            <person name="GENOMES U."/>
        </authorList>
    </citation>
    <scope>NUCLEOTIDE SEQUENCE</scope>
    <source>
        <strain evidence="11">MVT06</strain>
    </source>
</reference>
<evidence type="ECO:0000256" key="6">
    <source>
        <dbReference type="ARBA" id="ARBA00022840"/>
    </source>
</evidence>
<keyword evidence="2 8" id="KW-0808">Transferase</keyword>
<gene>
    <name evidence="8 11" type="primary">thrB</name>
    <name evidence="11" type="ORF">BN1046_00732</name>
</gene>
<keyword evidence="6 8" id="KW-0067">ATP-binding</keyword>
<dbReference type="EMBL" id="HG977196">
    <property type="protein sequence ID" value="CDP79829.1"/>
    <property type="molecule type" value="Genomic_DNA"/>
</dbReference>
<evidence type="ECO:0000256" key="2">
    <source>
        <dbReference type="ARBA" id="ARBA00022679"/>
    </source>
</evidence>
<keyword evidence="4 8" id="KW-0547">Nucleotide-binding</keyword>
<dbReference type="InterPro" id="IPR005280">
    <property type="entry name" value="Homoserine_kinase_II"/>
</dbReference>
<proteinExistence type="inferred from homology"/>
<evidence type="ECO:0000256" key="1">
    <source>
        <dbReference type="ARBA" id="ARBA00022605"/>
    </source>
</evidence>
<dbReference type="GO" id="GO:0005524">
    <property type="term" value="F:ATP binding"/>
    <property type="evidence" value="ECO:0007669"/>
    <property type="project" value="UniProtKB-KW"/>
</dbReference>
<dbReference type="CDD" id="cd05153">
    <property type="entry name" value="HomoserineK_II"/>
    <property type="match status" value="1"/>
</dbReference>
<dbReference type="HAMAP" id="MF_00301">
    <property type="entry name" value="Homoser_kinase_2"/>
    <property type="match status" value="1"/>
</dbReference>